<name>J3P473_GAET3</name>
<evidence type="ECO:0000313" key="3">
    <source>
        <dbReference type="Proteomes" id="UP000006039"/>
    </source>
</evidence>
<dbReference type="Proteomes" id="UP000006039">
    <property type="component" value="Unassembled WGS sequence"/>
</dbReference>
<dbReference type="EMBL" id="GL385398">
    <property type="protein sequence ID" value="EJT74469.1"/>
    <property type="molecule type" value="Genomic_DNA"/>
</dbReference>
<keyword evidence="3" id="KW-1185">Reference proteome</keyword>
<organism evidence="1">
    <name type="scientific">Gaeumannomyces tritici (strain R3-111a-1)</name>
    <name type="common">Wheat and barley take-all root rot fungus</name>
    <name type="synonym">Gaeumannomyces graminis var. tritici</name>
    <dbReference type="NCBI Taxonomy" id="644352"/>
    <lineage>
        <taxon>Eukaryota</taxon>
        <taxon>Fungi</taxon>
        <taxon>Dikarya</taxon>
        <taxon>Ascomycota</taxon>
        <taxon>Pezizomycotina</taxon>
        <taxon>Sordariomycetes</taxon>
        <taxon>Sordariomycetidae</taxon>
        <taxon>Magnaporthales</taxon>
        <taxon>Magnaporthaceae</taxon>
        <taxon>Gaeumannomyces</taxon>
    </lineage>
</organism>
<evidence type="ECO:0000313" key="1">
    <source>
        <dbReference type="EMBL" id="EJT74469.1"/>
    </source>
</evidence>
<sequence>MQAFSTFCLDVDPRTRIRELYMTDKYVVAPGSHTVIHSLACLQCRRTLAGEACPNNYAVIETGLIWDSACYPTSNPMLTASFEGAPV</sequence>
<dbReference type="OrthoDB" id="5133000at2759"/>
<proteinExistence type="predicted"/>
<evidence type="ECO:0000313" key="2">
    <source>
        <dbReference type="EnsemblFungi" id="EJT74469"/>
    </source>
</evidence>
<protein>
    <submittedName>
        <fullName evidence="1 2">Uncharacterized protein</fullName>
    </submittedName>
</protein>
<gene>
    <name evidence="2" type="primary">20348767</name>
    <name evidence="1" type="ORF">GGTG_08309</name>
</gene>
<accession>J3P473</accession>
<reference evidence="2" key="5">
    <citation type="submission" date="2018-04" db="UniProtKB">
        <authorList>
            <consortium name="EnsemblFungi"/>
        </authorList>
    </citation>
    <scope>IDENTIFICATION</scope>
    <source>
        <strain evidence="2">R3-111a-1</strain>
    </source>
</reference>
<dbReference type="HOGENOM" id="CLU_2483498_0_0_1"/>
<dbReference type="GeneID" id="20348767"/>
<dbReference type="VEuPathDB" id="FungiDB:GGTG_08309"/>
<reference evidence="3" key="1">
    <citation type="submission" date="2010-07" db="EMBL/GenBank/DDBJ databases">
        <title>The genome sequence of Gaeumannomyces graminis var. tritici strain R3-111a-1.</title>
        <authorList>
            <consortium name="The Broad Institute Genome Sequencing Platform"/>
            <person name="Ma L.-J."/>
            <person name="Dead R."/>
            <person name="Young S."/>
            <person name="Zeng Q."/>
            <person name="Koehrsen M."/>
            <person name="Alvarado L."/>
            <person name="Berlin A."/>
            <person name="Chapman S.B."/>
            <person name="Chen Z."/>
            <person name="Freedman E."/>
            <person name="Gellesch M."/>
            <person name="Goldberg J."/>
            <person name="Griggs A."/>
            <person name="Gujja S."/>
            <person name="Heilman E.R."/>
            <person name="Heiman D."/>
            <person name="Hepburn T."/>
            <person name="Howarth C."/>
            <person name="Jen D."/>
            <person name="Larson L."/>
            <person name="Mehta T."/>
            <person name="Neiman D."/>
            <person name="Pearson M."/>
            <person name="Roberts A."/>
            <person name="Saif S."/>
            <person name="Shea T."/>
            <person name="Shenoy N."/>
            <person name="Sisk P."/>
            <person name="Stolte C."/>
            <person name="Sykes S."/>
            <person name="Walk T."/>
            <person name="White J."/>
            <person name="Yandava C."/>
            <person name="Haas B."/>
            <person name="Nusbaum C."/>
            <person name="Birren B."/>
        </authorList>
    </citation>
    <scope>NUCLEOTIDE SEQUENCE [LARGE SCALE GENOMIC DNA]</scope>
    <source>
        <strain evidence="3">R3-111a-1</strain>
    </source>
</reference>
<reference evidence="1" key="2">
    <citation type="submission" date="2010-07" db="EMBL/GenBank/DDBJ databases">
        <authorList>
            <consortium name="The Broad Institute Genome Sequencing Platform"/>
            <consortium name="Broad Institute Genome Sequencing Center for Infectious Disease"/>
            <person name="Ma L.-J."/>
            <person name="Dead R."/>
            <person name="Young S."/>
            <person name="Zeng Q."/>
            <person name="Koehrsen M."/>
            <person name="Alvarado L."/>
            <person name="Berlin A."/>
            <person name="Chapman S.B."/>
            <person name="Chen Z."/>
            <person name="Freedman E."/>
            <person name="Gellesch M."/>
            <person name="Goldberg J."/>
            <person name="Griggs A."/>
            <person name="Gujja S."/>
            <person name="Heilman E.R."/>
            <person name="Heiman D."/>
            <person name="Hepburn T."/>
            <person name="Howarth C."/>
            <person name="Jen D."/>
            <person name="Larson L."/>
            <person name="Mehta T."/>
            <person name="Neiman D."/>
            <person name="Pearson M."/>
            <person name="Roberts A."/>
            <person name="Saif S."/>
            <person name="Shea T."/>
            <person name="Shenoy N."/>
            <person name="Sisk P."/>
            <person name="Stolte C."/>
            <person name="Sykes S."/>
            <person name="Walk T."/>
            <person name="White J."/>
            <person name="Yandava C."/>
            <person name="Haas B."/>
            <person name="Nusbaum C."/>
            <person name="Birren B."/>
        </authorList>
    </citation>
    <scope>NUCLEOTIDE SEQUENCE</scope>
    <source>
        <strain evidence="1">R3-111a-1</strain>
    </source>
</reference>
<dbReference type="EnsemblFungi" id="EJT74469">
    <property type="protein sequence ID" value="EJT74469"/>
    <property type="gene ID" value="GGTG_08309"/>
</dbReference>
<dbReference type="RefSeq" id="XP_009224413.1">
    <property type="nucleotide sequence ID" value="XM_009226149.1"/>
</dbReference>
<reference evidence="2" key="4">
    <citation type="journal article" date="2015" name="G3 (Bethesda)">
        <title>Genome sequences of three phytopathogenic species of the Magnaporthaceae family of fungi.</title>
        <authorList>
            <person name="Okagaki L.H."/>
            <person name="Nunes C.C."/>
            <person name="Sailsbery J."/>
            <person name="Clay B."/>
            <person name="Brown D."/>
            <person name="John T."/>
            <person name="Oh Y."/>
            <person name="Young N."/>
            <person name="Fitzgerald M."/>
            <person name="Haas B.J."/>
            <person name="Zeng Q."/>
            <person name="Young S."/>
            <person name="Adiconis X."/>
            <person name="Fan L."/>
            <person name="Levin J.Z."/>
            <person name="Mitchell T.K."/>
            <person name="Okubara P.A."/>
            <person name="Farman M.L."/>
            <person name="Kohn L.M."/>
            <person name="Birren B."/>
            <person name="Ma L.-J."/>
            <person name="Dean R.A."/>
        </authorList>
    </citation>
    <scope>NUCLEOTIDE SEQUENCE</scope>
    <source>
        <strain evidence="2">R3-111a-1</strain>
    </source>
</reference>
<dbReference type="AlphaFoldDB" id="J3P473"/>
<reference evidence="1" key="3">
    <citation type="submission" date="2010-09" db="EMBL/GenBank/DDBJ databases">
        <title>Annotation of Gaeumannomyces graminis var. tritici R3-111a-1.</title>
        <authorList>
            <consortium name="The Broad Institute Genome Sequencing Platform"/>
            <person name="Ma L.-J."/>
            <person name="Dead R."/>
            <person name="Young S.K."/>
            <person name="Zeng Q."/>
            <person name="Gargeya S."/>
            <person name="Fitzgerald M."/>
            <person name="Haas B."/>
            <person name="Abouelleil A."/>
            <person name="Alvarado L."/>
            <person name="Arachchi H.M."/>
            <person name="Berlin A."/>
            <person name="Brown A."/>
            <person name="Chapman S.B."/>
            <person name="Chen Z."/>
            <person name="Dunbar C."/>
            <person name="Freedman E."/>
            <person name="Gearin G."/>
            <person name="Gellesch M."/>
            <person name="Goldberg J."/>
            <person name="Griggs A."/>
            <person name="Gujja S."/>
            <person name="Heiman D."/>
            <person name="Howarth C."/>
            <person name="Larson L."/>
            <person name="Lui A."/>
            <person name="MacDonald P.J.P."/>
            <person name="Mehta T."/>
            <person name="Montmayeur A."/>
            <person name="Murphy C."/>
            <person name="Neiman D."/>
            <person name="Pearson M."/>
            <person name="Priest M."/>
            <person name="Roberts A."/>
            <person name="Saif S."/>
            <person name="Shea T."/>
            <person name="Shenoy N."/>
            <person name="Sisk P."/>
            <person name="Stolte C."/>
            <person name="Sykes S."/>
            <person name="Yandava C."/>
            <person name="Wortman J."/>
            <person name="Nusbaum C."/>
            <person name="Birren B."/>
        </authorList>
    </citation>
    <scope>NUCLEOTIDE SEQUENCE</scope>
    <source>
        <strain evidence="1">R3-111a-1</strain>
    </source>
</reference>